<organism evidence="1">
    <name type="scientific">marine sediment metagenome</name>
    <dbReference type="NCBI Taxonomy" id="412755"/>
    <lineage>
        <taxon>unclassified sequences</taxon>
        <taxon>metagenomes</taxon>
        <taxon>ecological metagenomes</taxon>
    </lineage>
</organism>
<evidence type="ECO:0000313" key="1">
    <source>
        <dbReference type="EMBL" id="GAI64391.1"/>
    </source>
</evidence>
<dbReference type="EMBL" id="BARV01043570">
    <property type="protein sequence ID" value="GAI64391.1"/>
    <property type="molecule type" value="Genomic_DNA"/>
</dbReference>
<protein>
    <submittedName>
        <fullName evidence="1">Uncharacterized protein</fullName>
    </submittedName>
</protein>
<name>X1RBI6_9ZZZZ</name>
<reference evidence="1" key="1">
    <citation type="journal article" date="2014" name="Front. Microbiol.">
        <title>High frequency of phylogenetically diverse reductive dehalogenase-homologous genes in deep subseafloor sedimentary metagenomes.</title>
        <authorList>
            <person name="Kawai M."/>
            <person name="Futagami T."/>
            <person name="Toyoda A."/>
            <person name="Takaki Y."/>
            <person name="Nishi S."/>
            <person name="Hori S."/>
            <person name="Arai W."/>
            <person name="Tsubouchi T."/>
            <person name="Morono Y."/>
            <person name="Uchiyama I."/>
            <person name="Ito T."/>
            <person name="Fujiyama A."/>
            <person name="Inagaki F."/>
            <person name="Takami H."/>
        </authorList>
    </citation>
    <scope>NUCLEOTIDE SEQUENCE</scope>
    <source>
        <strain evidence="1">Expedition CK06-06</strain>
    </source>
</reference>
<proteinExistence type="predicted"/>
<feature type="non-terminal residue" evidence="1">
    <location>
        <position position="1"/>
    </location>
</feature>
<gene>
    <name evidence="1" type="ORF">S06H3_64978</name>
</gene>
<accession>X1RBI6</accession>
<dbReference type="AlphaFoldDB" id="X1RBI6"/>
<sequence length="32" mass="3741">PVFDELNDIRIDDYFTDEEFAGFCRVLASTLE</sequence>
<comment type="caution">
    <text evidence="1">The sequence shown here is derived from an EMBL/GenBank/DDBJ whole genome shotgun (WGS) entry which is preliminary data.</text>
</comment>